<keyword evidence="1" id="KW-1133">Transmembrane helix</keyword>
<evidence type="ECO:0000313" key="3">
    <source>
        <dbReference type="Proteomes" id="UP000759443"/>
    </source>
</evidence>
<proteinExistence type="predicted"/>
<organism evidence="2 3">
    <name type="scientific">Rhizobium halophytocola</name>
    <dbReference type="NCBI Taxonomy" id="735519"/>
    <lineage>
        <taxon>Bacteria</taxon>
        <taxon>Pseudomonadati</taxon>
        <taxon>Pseudomonadota</taxon>
        <taxon>Alphaproteobacteria</taxon>
        <taxon>Hyphomicrobiales</taxon>
        <taxon>Rhizobiaceae</taxon>
        <taxon>Rhizobium/Agrobacterium group</taxon>
        <taxon>Rhizobium</taxon>
    </lineage>
</organism>
<keyword evidence="1" id="KW-0472">Membrane</keyword>
<comment type="caution">
    <text evidence="2">The sequence shown here is derived from an EMBL/GenBank/DDBJ whole genome shotgun (WGS) entry which is preliminary data.</text>
</comment>
<evidence type="ECO:0000313" key="2">
    <source>
        <dbReference type="EMBL" id="MBP1851070.1"/>
    </source>
</evidence>
<sequence>MDPVNLVYYAVVCGGLAAYAPPISKVAKAGIGVATGAVSAALLPIVHQLLGF</sequence>
<accession>A0ABS4DZE5</accession>
<feature type="transmembrane region" description="Helical" evidence="1">
    <location>
        <begin position="6"/>
        <end position="23"/>
    </location>
</feature>
<evidence type="ECO:0000256" key="1">
    <source>
        <dbReference type="SAM" id="Phobius"/>
    </source>
</evidence>
<dbReference type="RefSeq" id="WP_209945413.1">
    <property type="nucleotide sequence ID" value="NZ_JAGGJU010000006.1"/>
</dbReference>
<dbReference type="Proteomes" id="UP000759443">
    <property type="component" value="Unassembled WGS sequence"/>
</dbReference>
<keyword evidence="1" id="KW-0812">Transmembrane</keyword>
<keyword evidence="3" id="KW-1185">Reference proteome</keyword>
<reference evidence="2 3" key="1">
    <citation type="submission" date="2021-03" db="EMBL/GenBank/DDBJ databases">
        <title>Genomic Encyclopedia of Type Strains, Phase IV (KMG-IV): sequencing the most valuable type-strain genomes for metagenomic binning, comparative biology and taxonomic classification.</title>
        <authorList>
            <person name="Goeker M."/>
        </authorList>
    </citation>
    <scope>NUCLEOTIDE SEQUENCE [LARGE SCALE GENOMIC DNA]</scope>
    <source>
        <strain evidence="2 3">DSM 21600</strain>
    </source>
</reference>
<feature type="transmembrane region" description="Helical" evidence="1">
    <location>
        <begin position="30"/>
        <end position="50"/>
    </location>
</feature>
<name>A0ABS4DZE5_9HYPH</name>
<protein>
    <submittedName>
        <fullName evidence="2">Uncharacterized protein</fullName>
    </submittedName>
</protein>
<gene>
    <name evidence="2" type="ORF">J2Z17_002513</name>
</gene>
<dbReference type="EMBL" id="JAGGJU010000006">
    <property type="protein sequence ID" value="MBP1851070.1"/>
    <property type="molecule type" value="Genomic_DNA"/>
</dbReference>